<accession>A0AC61R1U4</accession>
<dbReference type="Proteomes" id="UP000307720">
    <property type="component" value="Unassembled WGS sequence"/>
</dbReference>
<dbReference type="EMBL" id="SRZB01000009">
    <property type="protein sequence ID" value="TGX99187.1"/>
    <property type="molecule type" value="Genomic_DNA"/>
</dbReference>
<evidence type="ECO:0000313" key="1">
    <source>
        <dbReference type="EMBL" id="TGX99187.1"/>
    </source>
</evidence>
<sequence>MTVNEKIIQALTPLDIPVTADFYGGGEEEYITFNYADDRGDDFGDNAPLHAVAYMQIHYFAPMEKNYLSIKKRIRKALFTTGFTYPDVTDATLTGEGIRHLVFECNIENESELLES</sequence>
<reference evidence="1" key="1">
    <citation type="submission" date="2019-04" db="EMBL/GenBank/DDBJ databases">
        <title>Microbes associate with the intestines of laboratory mice.</title>
        <authorList>
            <person name="Navarre W."/>
            <person name="Wong E."/>
            <person name="Huang K."/>
            <person name="Tropini C."/>
            <person name="Ng K."/>
            <person name="Yu B."/>
        </authorList>
    </citation>
    <scope>NUCLEOTIDE SEQUENCE</scope>
    <source>
        <strain evidence="1">NM72_1-8</strain>
    </source>
</reference>
<keyword evidence="2" id="KW-1185">Reference proteome</keyword>
<evidence type="ECO:0000313" key="2">
    <source>
        <dbReference type="Proteomes" id="UP000307720"/>
    </source>
</evidence>
<gene>
    <name evidence="1" type="ORF">E5357_06135</name>
</gene>
<comment type="caution">
    <text evidence="1">The sequence shown here is derived from an EMBL/GenBank/DDBJ whole genome shotgun (WGS) entry which is preliminary data.</text>
</comment>
<organism evidence="1 2">
    <name type="scientific">Hominisplanchenecus murintestinalis</name>
    <dbReference type="NCBI Taxonomy" id="2941517"/>
    <lineage>
        <taxon>Bacteria</taxon>
        <taxon>Bacillati</taxon>
        <taxon>Bacillota</taxon>
        <taxon>Clostridia</taxon>
        <taxon>Lachnospirales</taxon>
        <taxon>Lachnospiraceae</taxon>
        <taxon>Hominisplanchenecus</taxon>
    </lineage>
</organism>
<proteinExistence type="predicted"/>
<protein>
    <submittedName>
        <fullName evidence="1">Phage tail protein</fullName>
    </submittedName>
</protein>
<name>A0AC61R1U4_9FIRM</name>